<gene>
    <name evidence="1" type="ORF">N7463_002165</name>
</gene>
<evidence type="ECO:0000313" key="1">
    <source>
        <dbReference type="EMBL" id="KAJ5512613.1"/>
    </source>
</evidence>
<accession>A0A9X0C832</accession>
<comment type="caution">
    <text evidence="1">The sequence shown here is derived from an EMBL/GenBank/DDBJ whole genome shotgun (WGS) entry which is preliminary data.</text>
</comment>
<evidence type="ECO:0000313" key="2">
    <source>
        <dbReference type="Proteomes" id="UP001149954"/>
    </source>
</evidence>
<dbReference type="AlphaFoldDB" id="A0A9X0C832"/>
<reference evidence="1" key="1">
    <citation type="submission" date="2022-12" db="EMBL/GenBank/DDBJ databases">
        <authorList>
            <person name="Petersen C."/>
        </authorList>
    </citation>
    <scope>NUCLEOTIDE SEQUENCE</scope>
    <source>
        <strain evidence="1">IBT 29495</strain>
    </source>
</reference>
<organism evidence="1 2">
    <name type="scientific">Penicillium fimorum</name>
    <dbReference type="NCBI Taxonomy" id="1882269"/>
    <lineage>
        <taxon>Eukaryota</taxon>
        <taxon>Fungi</taxon>
        <taxon>Dikarya</taxon>
        <taxon>Ascomycota</taxon>
        <taxon>Pezizomycotina</taxon>
        <taxon>Eurotiomycetes</taxon>
        <taxon>Eurotiomycetidae</taxon>
        <taxon>Eurotiales</taxon>
        <taxon>Aspergillaceae</taxon>
        <taxon>Penicillium</taxon>
    </lineage>
</organism>
<dbReference type="Proteomes" id="UP001149954">
    <property type="component" value="Unassembled WGS sequence"/>
</dbReference>
<proteinExistence type="predicted"/>
<sequence length="130" mass="14332">MSSVQTTRWPNGKPPSKPLPGLFLVPNEVYRLVIGNSQVTEIPIVDRSVLETKAVSNFLYCSSERQTIVQDTIHKCTLCGDTACNSGLEITHVHPKTPEIYAVCLSEMKLRGLESSLTTDDLIDTSENVI</sequence>
<keyword evidence="2" id="KW-1185">Reference proteome</keyword>
<reference evidence="1" key="2">
    <citation type="journal article" date="2023" name="IMA Fungus">
        <title>Comparative genomic study of the Penicillium genus elucidates a diverse pangenome and 15 lateral gene transfer events.</title>
        <authorList>
            <person name="Petersen C."/>
            <person name="Sorensen T."/>
            <person name="Nielsen M.R."/>
            <person name="Sondergaard T.E."/>
            <person name="Sorensen J.L."/>
            <person name="Fitzpatrick D.A."/>
            <person name="Frisvad J.C."/>
            <person name="Nielsen K.L."/>
        </authorList>
    </citation>
    <scope>NUCLEOTIDE SEQUENCE</scope>
    <source>
        <strain evidence="1">IBT 29495</strain>
    </source>
</reference>
<name>A0A9X0C832_9EURO</name>
<protein>
    <submittedName>
        <fullName evidence="1">Uncharacterized protein</fullName>
    </submittedName>
</protein>
<dbReference type="EMBL" id="JAPWDS010000002">
    <property type="protein sequence ID" value="KAJ5512613.1"/>
    <property type="molecule type" value="Genomic_DNA"/>
</dbReference>